<dbReference type="Proteomes" id="UP000186917">
    <property type="component" value="Unassembled WGS sequence"/>
</dbReference>
<dbReference type="KEGG" id="fln:FLA_1362"/>
<feature type="compositionally biased region" description="Basic and acidic residues" evidence="1">
    <location>
        <begin position="47"/>
        <end position="71"/>
    </location>
</feature>
<evidence type="ECO:0000256" key="1">
    <source>
        <dbReference type="SAM" id="MobiDB-lite"/>
    </source>
</evidence>
<evidence type="ECO:0000313" key="2">
    <source>
        <dbReference type="EMBL" id="SIT21790.1"/>
    </source>
</evidence>
<dbReference type="STRING" id="477680.SAMN05421788_105190"/>
<gene>
    <name evidence="2" type="ORF">SAMN05421788_105190</name>
</gene>
<dbReference type="RefSeq" id="WP_076380030.1">
    <property type="nucleotide sequence ID" value="NZ_AP017422.1"/>
</dbReference>
<dbReference type="AlphaFoldDB" id="A0A173MCS3"/>
<reference evidence="3" key="1">
    <citation type="submission" date="2017-01" db="EMBL/GenBank/DDBJ databases">
        <authorList>
            <person name="Varghese N."/>
            <person name="Submissions S."/>
        </authorList>
    </citation>
    <scope>NUCLEOTIDE SEQUENCE [LARGE SCALE GENOMIC DNA]</scope>
    <source>
        <strain evidence="3">DSM 21054</strain>
    </source>
</reference>
<feature type="compositionally biased region" description="Basic and acidic residues" evidence="1">
    <location>
        <begin position="10"/>
        <end position="27"/>
    </location>
</feature>
<proteinExistence type="predicted"/>
<feature type="region of interest" description="Disordered" evidence="1">
    <location>
        <begin position="42"/>
        <end position="71"/>
    </location>
</feature>
<evidence type="ECO:0000313" key="3">
    <source>
        <dbReference type="Proteomes" id="UP000186917"/>
    </source>
</evidence>
<feature type="region of interest" description="Disordered" evidence="1">
    <location>
        <begin position="1"/>
        <end position="27"/>
    </location>
</feature>
<dbReference type="OrthoDB" id="681002at2"/>
<dbReference type="EMBL" id="FTOR01000005">
    <property type="protein sequence ID" value="SIT21790.1"/>
    <property type="molecule type" value="Genomic_DNA"/>
</dbReference>
<accession>A0A173MCS3</accession>
<sequence length="71" mass="8417">MKNQKTKSPQVKDRHLDVPAEANRDKHVRFTEEPVEVFPDVNTLEPMSKEDKKRRDQWIAGVEEGKQMREK</sequence>
<name>A0A173MCS3_9BACT</name>
<keyword evidence="3" id="KW-1185">Reference proteome</keyword>
<protein>
    <submittedName>
        <fullName evidence="2">Uncharacterized protein</fullName>
    </submittedName>
</protein>
<organism evidence="2 3">
    <name type="scientific">Filimonas lacunae</name>
    <dbReference type="NCBI Taxonomy" id="477680"/>
    <lineage>
        <taxon>Bacteria</taxon>
        <taxon>Pseudomonadati</taxon>
        <taxon>Bacteroidota</taxon>
        <taxon>Chitinophagia</taxon>
        <taxon>Chitinophagales</taxon>
        <taxon>Chitinophagaceae</taxon>
        <taxon>Filimonas</taxon>
    </lineage>
</organism>